<reference evidence="9 10" key="1">
    <citation type="submission" date="2014-09" db="EMBL/GenBank/DDBJ databases">
        <authorList>
            <person name="Martin A.A."/>
        </authorList>
    </citation>
    <scope>NUCLEOTIDE SEQUENCE</scope>
    <source>
        <strain evidence="10">ED321</strain>
        <strain evidence="9">ED321 Heterogonic</strain>
    </source>
</reference>
<protein>
    <recommendedName>
        <fullName evidence="7">Palmitoyltransferase</fullName>
        <ecNumber evidence="7">2.3.1.225</ecNumber>
    </recommendedName>
</protein>
<dbReference type="EMBL" id="LN609529">
    <property type="protein sequence ID" value="CEF65768.1"/>
    <property type="molecule type" value="Genomic_DNA"/>
</dbReference>
<feature type="transmembrane region" description="Helical" evidence="7">
    <location>
        <begin position="224"/>
        <end position="243"/>
    </location>
</feature>
<dbReference type="RefSeq" id="XP_024504968.1">
    <property type="nucleotide sequence ID" value="XM_024651275.1"/>
</dbReference>
<dbReference type="STRING" id="34506.A0A090LCE0"/>
<reference evidence="11" key="2">
    <citation type="submission" date="2020-12" db="UniProtKB">
        <authorList>
            <consortium name="WormBaseParasite"/>
        </authorList>
    </citation>
    <scope>IDENTIFICATION</scope>
</reference>
<evidence type="ECO:0000256" key="1">
    <source>
        <dbReference type="ARBA" id="ARBA00004141"/>
    </source>
</evidence>
<dbReference type="InterPro" id="IPR039859">
    <property type="entry name" value="PFA4/ZDH16/20/ERF2-like"/>
</dbReference>
<dbReference type="PROSITE" id="PS50216">
    <property type="entry name" value="DHHC"/>
    <property type="match status" value="1"/>
</dbReference>
<keyword evidence="4 7" id="KW-1133">Transmembrane helix</keyword>
<evidence type="ECO:0000256" key="5">
    <source>
        <dbReference type="ARBA" id="ARBA00023136"/>
    </source>
</evidence>
<dbReference type="GO" id="GO:0006612">
    <property type="term" value="P:protein targeting to membrane"/>
    <property type="evidence" value="ECO:0007669"/>
    <property type="project" value="TreeGrafter"/>
</dbReference>
<dbReference type="EC" id="2.3.1.225" evidence="7"/>
<evidence type="ECO:0000313" key="10">
    <source>
        <dbReference type="Proteomes" id="UP000035682"/>
    </source>
</evidence>
<accession>A0A090LCE0</accession>
<dbReference type="WormBase" id="SRAE_2000044400">
    <property type="protein sequence ID" value="SRP02848"/>
    <property type="gene ID" value="WBGene00260638"/>
</dbReference>
<evidence type="ECO:0000256" key="7">
    <source>
        <dbReference type="RuleBase" id="RU079119"/>
    </source>
</evidence>
<keyword evidence="3 7" id="KW-0812">Transmembrane</keyword>
<dbReference type="CTD" id="36378132"/>
<organism evidence="9">
    <name type="scientific">Strongyloides ratti</name>
    <name type="common">Parasitic roundworm</name>
    <dbReference type="NCBI Taxonomy" id="34506"/>
    <lineage>
        <taxon>Eukaryota</taxon>
        <taxon>Metazoa</taxon>
        <taxon>Ecdysozoa</taxon>
        <taxon>Nematoda</taxon>
        <taxon>Chromadorea</taxon>
        <taxon>Rhabditida</taxon>
        <taxon>Tylenchina</taxon>
        <taxon>Panagrolaimomorpha</taxon>
        <taxon>Strongyloidoidea</taxon>
        <taxon>Strongyloididae</taxon>
        <taxon>Strongyloides</taxon>
    </lineage>
</organism>
<comment type="domain">
    <text evidence="7">The DHHC domain is required for palmitoyltransferase activity.</text>
</comment>
<evidence type="ECO:0000256" key="4">
    <source>
        <dbReference type="ARBA" id="ARBA00022989"/>
    </source>
</evidence>
<evidence type="ECO:0000259" key="8">
    <source>
        <dbReference type="Pfam" id="PF01529"/>
    </source>
</evidence>
<name>A0A090LCE0_STRRB</name>
<dbReference type="PANTHER" id="PTHR22883">
    <property type="entry name" value="ZINC FINGER DHHC DOMAIN CONTAINING PROTEIN"/>
    <property type="match status" value="1"/>
</dbReference>
<dbReference type="Pfam" id="PF01529">
    <property type="entry name" value="DHHC"/>
    <property type="match status" value="1"/>
</dbReference>
<dbReference type="Proteomes" id="UP000035682">
    <property type="component" value="Unplaced"/>
</dbReference>
<comment type="similarity">
    <text evidence="7">Belongs to the DHHC palmitoyltransferase family.</text>
</comment>
<keyword evidence="5 7" id="KW-0472">Membrane</keyword>
<evidence type="ECO:0000313" key="9">
    <source>
        <dbReference type="EMBL" id="CEF65768.1"/>
    </source>
</evidence>
<dbReference type="OrthoDB" id="302728at2759"/>
<feature type="transmembrane region" description="Helical" evidence="7">
    <location>
        <begin position="47"/>
        <end position="67"/>
    </location>
</feature>
<evidence type="ECO:0000313" key="11">
    <source>
        <dbReference type="WBParaSite" id="SRAE_2000044400.1"/>
    </source>
</evidence>
<dbReference type="GO" id="GO:0016020">
    <property type="term" value="C:membrane"/>
    <property type="evidence" value="ECO:0007669"/>
    <property type="project" value="UniProtKB-SubCell"/>
</dbReference>
<feature type="transmembrane region" description="Helical" evidence="7">
    <location>
        <begin position="181"/>
        <end position="204"/>
    </location>
</feature>
<dbReference type="WBParaSite" id="SRAE_2000044400.1">
    <property type="protein sequence ID" value="SRAE_2000044400.1"/>
    <property type="gene ID" value="WBGene00260638"/>
</dbReference>
<proteinExistence type="inferred from homology"/>
<keyword evidence="6 7" id="KW-0012">Acyltransferase</keyword>
<evidence type="ECO:0000256" key="2">
    <source>
        <dbReference type="ARBA" id="ARBA00022679"/>
    </source>
</evidence>
<comment type="catalytic activity">
    <reaction evidence="7">
        <text>L-cysteinyl-[protein] + hexadecanoyl-CoA = S-hexadecanoyl-L-cysteinyl-[protein] + CoA</text>
        <dbReference type="Rhea" id="RHEA:36683"/>
        <dbReference type="Rhea" id="RHEA-COMP:10131"/>
        <dbReference type="Rhea" id="RHEA-COMP:11032"/>
        <dbReference type="ChEBI" id="CHEBI:29950"/>
        <dbReference type="ChEBI" id="CHEBI:57287"/>
        <dbReference type="ChEBI" id="CHEBI:57379"/>
        <dbReference type="ChEBI" id="CHEBI:74151"/>
        <dbReference type="EC" id="2.3.1.225"/>
    </reaction>
</comment>
<dbReference type="InterPro" id="IPR001594">
    <property type="entry name" value="Palmitoyltrfase_DHHC"/>
</dbReference>
<feature type="transmembrane region" description="Helical" evidence="7">
    <location>
        <begin position="79"/>
        <end position="100"/>
    </location>
</feature>
<evidence type="ECO:0000313" key="12">
    <source>
        <dbReference type="WormBase" id="SRAE_2000044400"/>
    </source>
</evidence>
<gene>
    <name evidence="9 11 12" type="ORF">SRAE_2000044400</name>
</gene>
<dbReference type="GO" id="GO:0019706">
    <property type="term" value="F:protein-cysteine S-palmitoyltransferase activity"/>
    <property type="evidence" value="ECO:0007669"/>
    <property type="project" value="UniProtKB-EC"/>
</dbReference>
<dbReference type="OMA" id="FFWGMTI"/>
<sequence length="315" mass="37422">MGFNYKKFFIPNCCIKKEDDGGFITPKIRRSPNYWVLFDKRIILTYYYKNSLISIFLMTLFVFILQFETLPKLYKDNTFLINIIWIFYGIFIYLVIRIITTDPGIIPKDKFSEKLRRLVVEESLFMSIATYYRNEKNYCTVCHHNMPYKTIHCKRCNCCVLDLDHHCKVLGVCIGKRNYHFFVLMLFILFIINLIGLIISTIFFYEKFISVSSSEWINMLFFKYPLSGALQFTTLLLLFPIVYMNILHCKLISCEVGTYAYFINILHPSHGSEIKKFSFKRMFLNYYKLFKKPIQPSLLRIGHASDDKLSSIIRN</sequence>
<keyword evidence="2 7" id="KW-0808">Transferase</keyword>
<comment type="subcellular location">
    <subcellularLocation>
        <location evidence="1">Membrane</location>
        <topology evidence="1">Multi-pass membrane protein</topology>
    </subcellularLocation>
</comment>
<dbReference type="AlphaFoldDB" id="A0A090LCE0"/>
<dbReference type="GO" id="GO:0005783">
    <property type="term" value="C:endoplasmic reticulum"/>
    <property type="evidence" value="ECO:0007669"/>
    <property type="project" value="TreeGrafter"/>
</dbReference>
<feature type="domain" description="Palmitoyltransferase DHHC" evidence="8">
    <location>
        <begin position="134"/>
        <end position="260"/>
    </location>
</feature>
<dbReference type="GO" id="GO:0005794">
    <property type="term" value="C:Golgi apparatus"/>
    <property type="evidence" value="ECO:0007669"/>
    <property type="project" value="TreeGrafter"/>
</dbReference>
<evidence type="ECO:0000256" key="6">
    <source>
        <dbReference type="ARBA" id="ARBA00023315"/>
    </source>
</evidence>
<evidence type="ECO:0000256" key="3">
    <source>
        <dbReference type="ARBA" id="ARBA00022692"/>
    </source>
</evidence>
<keyword evidence="10" id="KW-1185">Reference proteome</keyword>
<dbReference type="GeneID" id="36378132"/>